<feature type="compositionally biased region" description="Basic and acidic residues" evidence="1">
    <location>
        <begin position="210"/>
        <end position="219"/>
    </location>
</feature>
<proteinExistence type="predicted"/>
<dbReference type="Proteomes" id="UP000266841">
    <property type="component" value="Unassembled WGS sequence"/>
</dbReference>
<reference evidence="2 3" key="1">
    <citation type="journal article" date="2012" name="Genome Biol.">
        <title>Genome and low-iron response of an oceanic diatom adapted to chronic iron limitation.</title>
        <authorList>
            <person name="Lommer M."/>
            <person name="Specht M."/>
            <person name="Roy A.S."/>
            <person name="Kraemer L."/>
            <person name="Andreson R."/>
            <person name="Gutowska M.A."/>
            <person name="Wolf J."/>
            <person name="Bergner S.V."/>
            <person name="Schilhabel M.B."/>
            <person name="Klostermeier U.C."/>
            <person name="Beiko R.G."/>
            <person name="Rosenstiel P."/>
            <person name="Hippler M."/>
            <person name="Laroche J."/>
        </authorList>
    </citation>
    <scope>NUCLEOTIDE SEQUENCE [LARGE SCALE GENOMIC DNA]</scope>
    <source>
        <strain evidence="2 3">CCMP1005</strain>
    </source>
</reference>
<feature type="region of interest" description="Disordered" evidence="1">
    <location>
        <begin position="1"/>
        <end position="261"/>
    </location>
</feature>
<dbReference type="EMBL" id="AGNL01041083">
    <property type="protein sequence ID" value="EJK51751.1"/>
    <property type="molecule type" value="Genomic_DNA"/>
</dbReference>
<organism evidence="2 3">
    <name type="scientific">Thalassiosira oceanica</name>
    <name type="common">Marine diatom</name>
    <dbReference type="NCBI Taxonomy" id="159749"/>
    <lineage>
        <taxon>Eukaryota</taxon>
        <taxon>Sar</taxon>
        <taxon>Stramenopiles</taxon>
        <taxon>Ochrophyta</taxon>
        <taxon>Bacillariophyta</taxon>
        <taxon>Coscinodiscophyceae</taxon>
        <taxon>Thalassiosirophycidae</taxon>
        <taxon>Thalassiosirales</taxon>
        <taxon>Thalassiosiraceae</taxon>
        <taxon>Thalassiosira</taxon>
    </lineage>
</organism>
<gene>
    <name evidence="2" type="ORF">THAOC_29050</name>
</gene>
<evidence type="ECO:0000313" key="2">
    <source>
        <dbReference type="EMBL" id="EJK51751.1"/>
    </source>
</evidence>
<evidence type="ECO:0000256" key="1">
    <source>
        <dbReference type="SAM" id="MobiDB-lite"/>
    </source>
</evidence>
<name>K0RS74_THAOC</name>
<accession>K0RS74</accession>
<feature type="compositionally biased region" description="Basic and acidic residues" evidence="1">
    <location>
        <begin position="180"/>
        <end position="197"/>
    </location>
</feature>
<feature type="compositionally biased region" description="Polar residues" evidence="1">
    <location>
        <begin position="1"/>
        <end position="10"/>
    </location>
</feature>
<feature type="non-terminal residue" evidence="2">
    <location>
        <position position="1"/>
    </location>
</feature>
<evidence type="ECO:0000313" key="3">
    <source>
        <dbReference type="Proteomes" id="UP000266841"/>
    </source>
</evidence>
<protein>
    <submittedName>
        <fullName evidence="2">Uncharacterized protein</fullName>
    </submittedName>
</protein>
<dbReference type="AlphaFoldDB" id="K0RS74"/>
<sequence length="463" mass="48899">VDGDSQQMVNRRQRDNKGEQQGEQQGGEQGEVRQAFRCKGNGRVCPGKAGLPRLGRLGCLHARPSSGGTESVMFDRSSIGGTREGAAAADPAPGRRRAMGAGGASRSPLIGDDRAAVPSPDPVPVVLRGRRTVGRPGREDEDGRRGLGPGLGSRGGRRETAASPSPGPGGSEETDATEATEARDGGRGARPGERRVTESLSRAAAPSPGAREDDGRLEEPEVTTWGASRSGGTGDSPEARRVGVRRTGPFPSDSRRDPAVLAPHEEGTAHARLESSSSQGRVVGAERRLAANRARRGGIRTHLRLRGRREDFSELLGHGQASGCCGQRVMRQSTDRSGDQGLVHGQEKPACKKLCIGARSRRSRKATGAEGGDCIIFALRGLTLAGRADVAGLGGGEERQHTRSCYIGYCGQRPVPGRGSTACSRTFTTASRRAWRGKRWSSMSTCKSSVRCLLLLIDILRAV</sequence>
<keyword evidence="3" id="KW-1185">Reference proteome</keyword>
<feature type="compositionally biased region" description="Basic and acidic residues" evidence="1">
    <location>
        <begin position="136"/>
        <end position="145"/>
    </location>
</feature>
<comment type="caution">
    <text evidence="2">The sequence shown here is derived from an EMBL/GenBank/DDBJ whole genome shotgun (WGS) entry which is preliminary data.</text>
</comment>